<keyword evidence="11" id="KW-1185">Reference proteome</keyword>
<comment type="similarity">
    <text evidence="1 5">Belongs to the peptidase S8 family.</text>
</comment>
<feature type="active site" description="Charge relay system" evidence="5">
    <location>
        <position position="98"/>
    </location>
</feature>
<keyword evidence="7" id="KW-0812">Transmembrane</keyword>
<keyword evidence="3 5" id="KW-0378">Hydrolase</keyword>
<dbReference type="Proteomes" id="UP001307760">
    <property type="component" value="Unassembled WGS sequence"/>
</dbReference>
<dbReference type="PANTHER" id="PTHR43399:SF4">
    <property type="entry name" value="CELL WALL-ASSOCIATED PROTEASE"/>
    <property type="match status" value="1"/>
</dbReference>
<organism evidence="10 11">
    <name type="scientific">Streptomyces bugieae</name>
    <dbReference type="NCBI Taxonomy" id="3098223"/>
    <lineage>
        <taxon>Bacteria</taxon>
        <taxon>Bacillati</taxon>
        <taxon>Actinomycetota</taxon>
        <taxon>Actinomycetes</taxon>
        <taxon>Kitasatosporales</taxon>
        <taxon>Streptomycetaceae</taxon>
        <taxon>Streptomyces</taxon>
    </lineage>
</organism>
<feature type="compositionally biased region" description="Low complexity" evidence="6">
    <location>
        <begin position="344"/>
        <end position="356"/>
    </location>
</feature>
<keyword evidence="7" id="KW-1133">Transmembrane helix</keyword>
<feature type="transmembrane region" description="Helical" evidence="7">
    <location>
        <begin position="373"/>
        <end position="395"/>
    </location>
</feature>
<dbReference type="Gene3D" id="3.40.50.200">
    <property type="entry name" value="Peptidase S8/S53 domain"/>
    <property type="match status" value="1"/>
</dbReference>
<gene>
    <name evidence="10" type="ORF">V2J85_29505</name>
</gene>
<dbReference type="PRINTS" id="PR00723">
    <property type="entry name" value="SUBTILISIN"/>
</dbReference>
<feature type="chain" id="PRO_5046199271" evidence="8">
    <location>
        <begin position="30"/>
        <end position="456"/>
    </location>
</feature>
<evidence type="ECO:0000256" key="5">
    <source>
        <dbReference type="PROSITE-ProRule" id="PRU01240"/>
    </source>
</evidence>
<feature type="active site" description="Charge relay system" evidence="5">
    <location>
        <position position="62"/>
    </location>
</feature>
<feature type="domain" description="Peptidase S8/S53" evidence="9">
    <location>
        <begin position="53"/>
        <end position="318"/>
    </location>
</feature>
<keyword evidence="8" id="KW-0732">Signal</keyword>
<feature type="signal peptide" evidence="8">
    <location>
        <begin position="1"/>
        <end position="29"/>
    </location>
</feature>
<dbReference type="InterPro" id="IPR036852">
    <property type="entry name" value="Peptidase_S8/S53_dom_sf"/>
</dbReference>
<evidence type="ECO:0000256" key="7">
    <source>
        <dbReference type="SAM" id="Phobius"/>
    </source>
</evidence>
<accession>A0ABU7NX30</accession>
<sequence>MSFTRTLRAVGGAVVAGALLFGTAPVASADQIRNDQWPLQKFDAESIWKISTGKGVTVAVIDGPVAGDHPDLTGSVLPGKNFVTGGRGDQGSGDQGDHGTAMASLIAGHGHGPGGSEGVKGLAPDAKILPVAINLASHDDIPKLGEETKYAEALKYAVDHGAKVVNMSFGTGKSEATAEEQQAIDYARKHDVLLVAASGNEGVGSSQDPASAPGVLAVGAVDDHGYVWDKSNYSPYLRLIAPGVHIRSASPVVDVKGKYRLANGTSDSAAYVSAAAALLRSKFPDLTAGQVANRLIKTAGIPVDKQDMKLPDAHYGYGFIKPYSALTKDVPAGSKNGPFPALKSGGSSDPSSAAGSNEAGPKIQSDKGLSTPFIILVAVVGLVVLVIILVVVLVAKKKNRRNGPPPGGPGGFGGPGGPGGPGGFVPHPPNPNNSYQQQPGGPGAYPPAPPTQPPGR</sequence>
<feature type="region of interest" description="Disordered" evidence="6">
    <location>
        <begin position="337"/>
        <end position="364"/>
    </location>
</feature>
<evidence type="ECO:0000313" key="10">
    <source>
        <dbReference type="EMBL" id="MEE4423432.1"/>
    </source>
</evidence>
<keyword evidence="4 5" id="KW-0720">Serine protease</keyword>
<protein>
    <submittedName>
        <fullName evidence="10">S8 family serine peptidase</fullName>
    </submittedName>
</protein>
<keyword evidence="7" id="KW-0472">Membrane</keyword>
<dbReference type="Pfam" id="PF00082">
    <property type="entry name" value="Peptidase_S8"/>
    <property type="match status" value="1"/>
</dbReference>
<comment type="caution">
    <text evidence="10">The sequence shown here is derived from an EMBL/GenBank/DDBJ whole genome shotgun (WGS) entry which is preliminary data.</text>
</comment>
<dbReference type="PANTHER" id="PTHR43399">
    <property type="entry name" value="SUBTILISIN-RELATED"/>
    <property type="match status" value="1"/>
</dbReference>
<dbReference type="RefSeq" id="WP_330823239.1">
    <property type="nucleotide sequence ID" value="NZ_JAZBJP010000026.1"/>
</dbReference>
<feature type="compositionally biased region" description="Gly residues" evidence="6">
    <location>
        <begin position="409"/>
        <end position="423"/>
    </location>
</feature>
<evidence type="ECO:0000313" key="11">
    <source>
        <dbReference type="Proteomes" id="UP001307760"/>
    </source>
</evidence>
<keyword evidence="2 5" id="KW-0645">Protease</keyword>
<evidence type="ECO:0000256" key="2">
    <source>
        <dbReference type="ARBA" id="ARBA00022670"/>
    </source>
</evidence>
<dbReference type="SUPFAM" id="SSF52743">
    <property type="entry name" value="Subtilisin-like"/>
    <property type="match status" value="1"/>
</dbReference>
<dbReference type="InterPro" id="IPR015500">
    <property type="entry name" value="Peptidase_S8_subtilisin-rel"/>
</dbReference>
<evidence type="ECO:0000256" key="1">
    <source>
        <dbReference type="ARBA" id="ARBA00011073"/>
    </source>
</evidence>
<dbReference type="PROSITE" id="PS51892">
    <property type="entry name" value="SUBTILASE"/>
    <property type="match status" value="1"/>
</dbReference>
<evidence type="ECO:0000256" key="6">
    <source>
        <dbReference type="SAM" id="MobiDB-lite"/>
    </source>
</evidence>
<evidence type="ECO:0000256" key="8">
    <source>
        <dbReference type="SAM" id="SignalP"/>
    </source>
</evidence>
<feature type="region of interest" description="Disordered" evidence="6">
    <location>
        <begin position="399"/>
        <end position="456"/>
    </location>
</feature>
<dbReference type="EMBL" id="JAZBJP010000026">
    <property type="protein sequence ID" value="MEE4423432.1"/>
    <property type="molecule type" value="Genomic_DNA"/>
</dbReference>
<name>A0ABU7NX30_9ACTN</name>
<dbReference type="InterPro" id="IPR051048">
    <property type="entry name" value="Peptidase_S8/S53_subtilisin"/>
</dbReference>
<evidence type="ECO:0000256" key="4">
    <source>
        <dbReference type="ARBA" id="ARBA00022825"/>
    </source>
</evidence>
<proteinExistence type="inferred from homology"/>
<evidence type="ECO:0000259" key="9">
    <source>
        <dbReference type="Pfam" id="PF00082"/>
    </source>
</evidence>
<evidence type="ECO:0000256" key="3">
    <source>
        <dbReference type="ARBA" id="ARBA00022801"/>
    </source>
</evidence>
<feature type="compositionally biased region" description="Pro residues" evidence="6">
    <location>
        <begin position="444"/>
        <end position="456"/>
    </location>
</feature>
<dbReference type="InterPro" id="IPR000209">
    <property type="entry name" value="Peptidase_S8/S53_dom"/>
</dbReference>
<reference evidence="10 11" key="1">
    <citation type="submission" date="2023-12" db="EMBL/GenBank/DDBJ databases">
        <title>30 novel species of actinomycetes from the DSMZ collection.</title>
        <authorList>
            <person name="Nouioui I."/>
        </authorList>
    </citation>
    <scope>NUCLEOTIDE SEQUENCE [LARGE SCALE GENOMIC DNA]</scope>
    <source>
        <strain evidence="10 11">DSM 41528</strain>
    </source>
</reference>
<feature type="active site" description="Charge relay system" evidence="5">
    <location>
        <position position="266"/>
    </location>
</feature>